<dbReference type="EMBL" id="JAGFNK010000086">
    <property type="protein sequence ID" value="KAI9508589.1"/>
    <property type="molecule type" value="Genomic_DNA"/>
</dbReference>
<gene>
    <name evidence="1" type="ORF">F5148DRAFT_1283889</name>
</gene>
<protein>
    <submittedName>
        <fullName evidence="1">Uncharacterized protein</fullName>
    </submittedName>
</protein>
<dbReference type="Proteomes" id="UP001207468">
    <property type="component" value="Unassembled WGS sequence"/>
</dbReference>
<keyword evidence="2" id="KW-1185">Reference proteome</keyword>
<evidence type="ECO:0000313" key="1">
    <source>
        <dbReference type="EMBL" id="KAI9508589.1"/>
    </source>
</evidence>
<proteinExistence type="predicted"/>
<reference evidence="1" key="1">
    <citation type="submission" date="2021-03" db="EMBL/GenBank/DDBJ databases">
        <title>Evolutionary priming and transition to the ectomycorrhizal habit in an iconic lineage of mushroom-forming fungi: is preadaptation a requirement?</title>
        <authorList>
            <consortium name="DOE Joint Genome Institute"/>
            <person name="Looney B.P."/>
            <person name="Miyauchi S."/>
            <person name="Morin E."/>
            <person name="Drula E."/>
            <person name="Courty P.E."/>
            <person name="Chicoki N."/>
            <person name="Fauchery L."/>
            <person name="Kohler A."/>
            <person name="Kuo A."/>
            <person name="LaButti K."/>
            <person name="Pangilinan J."/>
            <person name="Lipzen A."/>
            <person name="Riley R."/>
            <person name="Andreopoulos W."/>
            <person name="He G."/>
            <person name="Johnson J."/>
            <person name="Barry K.W."/>
            <person name="Grigoriev I.V."/>
            <person name="Nagy L."/>
            <person name="Hibbett D."/>
            <person name="Henrissat B."/>
            <person name="Matheny P.B."/>
            <person name="Labbe J."/>
            <person name="Martin A.F."/>
        </authorList>
    </citation>
    <scope>NUCLEOTIDE SEQUENCE</scope>
    <source>
        <strain evidence="1">BPL698</strain>
    </source>
</reference>
<accession>A0ACC0UBX0</accession>
<comment type="caution">
    <text evidence="1">The sequence shown here is derived from an EMBL/GenBank/DDBJ whole genome shotgun (WGS) entry which is preliminary data.</text>
</comment>
<organism evidence="1 2">
    <name type="scientific">Russula earlei</name>
    <dbReference type="NCBI Taxonomy" id="71964"/>
    <lineage>
        <taxon>Eukaryota</taxon>
        <taxon>Fungi</taxon>
        <taxon>Dikarya</taxon>
        <taxon>Basidiomycota</taxon>
        <taxon>Agaricomycotina</taxon>
        <taxon>Agaricomycetes</taxon>
        <taxon>Russulales</taxon>
        <taxon>Russulaceae</taxon>
        <taxon>Russula</taxon>
    </lineage>
</organism>
<name>A0ACC0UBX0_9AGAM</name>
<evidence type="ECO:0000313" key="2">
    <source>
        <dbReference type="Proteomes" id="UP001207468"/>
    </source>
</evidence>
<sequence>MSVSSRVDLEAGSVSERSRGCAKPDDEMLDFTGCHPGSGGGDAPETRPTQSEHHVMFESWKGSSESILFGVLFVATVSMFVIENYNKLSPDVTDHAVALFDQNSQRLVVVIPGDMSVGPSLPFSLDAMPFGEQPSPVAYVLCIFGQQWWLQDVDPLKQNRLPDTPARVSHSLLSTVERFATVLSETSIFLFVIGLVDFILPISNTIGWMLLGYLTSFASLYAATLLPWHIPGSHFFTLFPNQAQMSS</sequence>